<protein>
    <submittedName>
        <fullName evidence="2">Exo-alpha-sialidase</fullName>
    </submittedName>
</protein>
<comment type="caution">
    <text evidence="2">The sequence shown here is derived from an EMBL/GenBank/DDBJ whole genome shotgun (WGS) entry which is preliminary data.</text>
</comment>
<dbReference type="PANTHER" id="PTHR43752">
    <property type="entry name" value="BNR/ASP-BOX REPEAT FAMILY PROTEIN"/>
    <property type="match status" value="1"/>
</dbReference>
<dbReference type="AlphaFoldDB" id="A0A9D1S4A6"/>
<evidence type="ECO:0000313" key="3">
    <source>
        <dbReference type="Proteomes" id="UP000824123"/>
    </source>
</evidence>
<organism evidence="2 3">
    <name type="scientific">Candidatus Fimadaptatus faecigallinarum</name>
    <dbReference type="NCBI Taxonomy" id="2840814"/>
    <lineage>
        <taxon>Bacteria</taxon>
        <taxon>Bacillati</taxon>
        <taxon>Bacillota</taxon>
        <taxon>Clostridia</taxon>
        <taxon>Eubacteriales</taxon>
        <taxon>Candidatus Fimadaptatus</taxon>
    </lineage>
</organism>
<name>A0A9D1S4A6_9FIRM</name>
<evidence type="ECO:0000259" key="1">
    <source>
        <dbReference type="Pfam" id="PF13088"/>
    </source>
</evidence>
<dbReference type="InterPro" id="IPR036278">
    <property type="entry name" value="Sialidase_sf"/>
</dbReference>
<dbReference type="EMBL" id="DVNK01000027">
    <property type="protein sequence ID" value="HIU46356.1"/>
    <property type="molecule type" value="Genomic_DNA"/>
</dbReference>
<reference evidence="2" key="1">
    <citation type="submission" date="2020-10" db="EMBL/GenBank/DDBJ databases">
        <authorList>
            <person name="Gilroy R."/>
        </authorList>
    </citation>
    <scope>NUCLEOTIDE SEQUENCE</scope>
    <source>
        <strain evidence="2">ChiSxjej2B14-8506</strain>
    </source>
</reference>
<feature type="domain" description="Sialidase" evidence="1">
    <location>
        <begin position="26"/>
        <end position="301"/>
    </location>
</feature>
<dbReference type="SUPFAM" id="SSF50939">
    <property type="entry name" value="Sialidases"/>
    <property type="match status" value="1"/>
</dbReference>
<dbReference type="Pfam" id="PF13088">
    <property type="entry name" value="BNR_2"/>
    <property type="match status" value="1"/>
</dbReference>
<reference evidence="2" key="2">
    <citation type="journal article" date="2021" name="PeerJ">
        <title>Extensive microbial diversity within the chicken gut microbiome revealed by metagenomics and culture.</title>
        <authorList>
            <person name="Gilroy R."/>
            <person name="Ravi A."/>
            <person name="Getino M."/>
            <person name="Pursley I."/>
            <person name="Horton D.L."/>
            <person name="Alikhan N.F."/>
            <person name="Baker D."/>
            <person name="Gharbi K."/>
            <person name="Hall N."/>
            <person name="Watson M."/>
            <person name="Adriaenssens E.M."/>
            <person name="Foster-Nyarko E."/>
            <person name="Jarju S."/>
            <person name="Secka A."/>
            <person name="Antonio M."/>
            <person name="Oren A."/>
            <person name="Chaudhuri R.R."/>
            <person name="La Ragione R."/>
            <person name="Hildebrand F."/>
            <person name="Pallen M.J."/>
        </authorList>
    </citation>
    <scope>NUCLEOTIDE SEQUENCE</scope>
    <source>
        <strain evidence="2">ChiSxjej2B14-8506</strain>
    </source>
</reference>
<accession>A0A9D1S4A6</accession>
<dbReference type="Proteomes" id="UP000824123">
    <property type="component" value="Unassembled WGS sequence"/>
</dbReference>
<dbReference type="Gene3D" id="2.120.10.10">
    <property type="match status" value="1"/>
</dbReference>
<gene>
    <name evidence="2" type="ORF">IAC59_03745</name>
</gene>
<dbReference type="PANTHER" id="PTHR43752:SF2">
    <property type="entry name" value="BNR_ASP-BOX REPEAT FAMILY PROTEIN"/>
    <property type="match status" value="1"/>
</dbReference>
<evidence type="ECO:0000313" key="2">
    <source>
        <dbReference type="EMBL" id="HIU46356.1"/>
    </source>
</evidence>
<sequence length="323" mass="35707">MNMLMFEPDRYFPSCHASCLLPRPDGRYLAAYFAGAHEKAGDVGIWLSEYDGTAWQAPRLIAKLSDEPHWNPVLFDVAGGIRIVFKVGWEIAHWRSMTMLSRDEGRTWSTPHGYPDNLAGGPVRSKPIRLADGALLAPNSDEAGHWTPRVDISRDEGETFERLADIPVNLTDAGASDYISGRGAIQPTLWQDADGLHALLRTSAGYIYASDSRDGGRTWTRARRTDLPNNNSGIDVTRADDGRLFLALNPVSGDFVARTPLCVYMSDDGREFRPFAVLEDVPTDPATGAPAEFSYPSLIAYDGQLCASYTFNRRAIAFWSCKL</sequence>
<dbReference type="InterPro" id="IPR011040">
    <property type="entry name" value="Sialidase"/>
</dbReference>
<proteinExistence type="predicted"/>
<dbReference type="CDD" id="cd15482">
    <property type="entry name" value="Sialidase_non-viral"/>
    <property type="match status" value="1"/>
</dbReference>